<organism evidence="1 2">
    <name type="scientific">Cyprinus carpio</name>
    <name type="common">Common carp</name>
    <dbReference type="NCBI Taxonomy" id="7962"/>
    <lineage>
        <taxon>Eukaryota</taxon>
        <taxon>Metazoa</taxon>
        <taxon>Chordata</taxon>
        <taxon>Craniata</taxon>
        <taxon>Vertebrata</taxon>
        <taxon>Euteleostomi</taxon>
        <taxon>Actinopterygii</taxon>
        <taxon>Neopterygii</taxon>
        <taxon>Teleostei</taxon>
        <taxon>Ostariophysi</taxon>
        <taxon>Cypriniformes</taxon>
        <taxon>Cyprinidae</taxon>
        <taxon>Cyprininae</taxon>
        <taxon>Cyprinus</taxon>
    </lineage>
</organism>
<protein>
    <submittedName>
        <fullName evidence="1">Uncharacterized protein</fullName>
    </submittedName>
</protein>
<dbReference type="AlphaFoldDB" id="A0A8C1GEU9"/>
<reference evidence="1" key="2">
    <citation type="submission" date="2025-09" db="UniProtKB">
        <authorList>
            <consortium name="Ensembl"/>
        </authorList>
    </citation>
    <scope>IDENTIFICATION</scope>
</reference>
<dbReference type="Proteomes" id="UP000694427">
    <property type="component" value="Unplaced"/>
</dbReference>
<sequence length="121" mass="13942">MELDVTTVILHDLQLLLPAVELLLLAHQVENVRQVQERRRGHEDDLKHPQAHMRDGERFVIADILTTGLRVGHQDPEDEEDAHPYLANDGGVGLYFVQTSLEDKQEIYTEFSTISFNKKPW</sequence>
<accession>A0A8C1GEU9</accession>
<keyword evidence="2" id="KW-1185">Reference proteome</keyword>
<evidence type="ECO:0000313" key="1">
    <source>
        <dbReference type="Ensembl" id="ENSCCRP00010007776.1"/>
    </source>
</evidence>
<dbReference type="Ensembl" id="ENSCCRT00010008439.1">
    <property type="protein sequence ID" value="ENSCCRP00010007776.1"/>
    <property type="gene ID" value="ENSCCRG00010003305.1"/>
</dbReference>
<reference evidence="1" key="1">
    <citation type="submission" date="2025-08" db="UniProtKB">
        <authorList>
            <consortium name="Ensembl"/>
        </authorList>
    </citation>
    <scope>IDENTIFICATION</scope>
</reference>
<name>A0A8C1GEU9_CYPCA</name>
<proteinExistence type="predicted"/>
<evidence type="ECO:0000313" key="2">
    <source>
        <dbReference type="Proteomes" id="UP000694427"/>
    </source>
</evidence>